<dbReference type="Pfam" id="PF02588">
    <property type="entry name" value="YitT_membrane"/>
    <property type="match status" value="1"/>
</dbReference>
<accession>A0ABU3P2Z0</accession>
<dbReference type="PANTHER" id="PTHR33545">
    <property type="entry name" value="UPF0750 MEMBRANE PROTEIN YITT-RELATED"/>
    <property type="match status" value="1"/>
</dbReference>
<dbReference type="Proteomes" id="UP001254848">
    <property type="component" value="Unassembled WGS sequence"/>
</dbReference>
<evidence type="ECO:0000256" key="1">
    <source>
        <dbReference type="ARBA" id="ARBA00004651"/>
    </source>
</evidence>
<feature type="transmembrane region" description="Helical" evidence="6">
    <location>
        <begin position="82"/>
        <end position="99"/>
    </location>
</feature>
<dbReference type="EMBL" id="JAUOZS010000001">
    <property type="protein sequence ID" value="MDT8903412.1"/>
    <property type="molecule type" value="Genomic_DNA"/>
</dbReference>
<evidence type="ECO:0000256" key="3">
    <source>
        <dbReference type="ARBA" id="ARBA00022692"/>
    </source>
</evidence>
<evidence type="ECO:0000256" key="4">
    <source>
        <dbReference type="ARBA" id="ARBA00022989"/>
    </source>
</evidence>
<comment type="subcellular location">
    <subcellularLocation>
        <location evidence="1">Cell membrane</location>
        <topology evidence="1">Multi-pass membrane protein</topology>
    </subcellularLocation>
</comment>
<evidence type="ECO:0000256" key="5">
    <source>
        <dbReference type="ARBA" id="ARBA00023136"/>
    </source>
</evidence>
<reference evidence="8 9" key="1">
    <citation type="submission" date="2023-07" db="EMBL/GenBank/DDBJ databases">
        <title>The novel representative of Negativicutes class, Anaeroselena agilis gen. nov. sp. nov.</title>
        <authorList>
            <person name="Prokofeva M.I."/>
            <person name="Elcheninov A.G."/>
            <person name="Klyukina A."/>
            <person name="Kublanov I.V."/>
            <person name="Frolov E.N."/>
            <person name="Podosokorskaya O.A."/>
        </authorList>
    </citation>
    <scope>NUCLEOTIDE SEQUENCE [LARGE SCALE GENOMIC DNA]</scope>
    <source>
        <strain evidence="8 9">4137-cl</strain>
    </source>
</reference>
<name>A0ABU3P2Z0_9FIRM</name>
<evidence type="ECO:0000256" key="2">
    <source>
        <dbReference type="ARBA" id="ARBA00022475"/>
    </source>
</evidence>
<dbReference type="Gene3D" id="3.30.70.120">
    <property type="match status" value="1"/>
</dbReference>
<organism evidence="8 9">
    <name type="scientific">Anaeroselena agilis</name>
    <dbReference type="NCBI Taxonomy" id="3063788"/>
    <lineage>
        <taxon>Bacteria</taxon>
        <taxon>Bacillati</taxon>
        <taxon>Bacillota</taxon>
        <taxon>Negativicutes</taxon>
        <taxon>Acetonemataceae</taxon>
        <taxon>Anaeroselena</taxon>
    </lineage>
</organism>
<comment type="caution">
    <text evidence="8">The sequence shown here is derived from an EMBL/GenBank/DDBJ whole genome shotgun (WGS) entry which is preliminary data.</text>
</comment>
<dbReference type="InterPro" id="IPR015867">
    <property type="entry name" value="N-reg_PII/ATP_PRibTrfase_C"/>
</dbReference>
<gene>
    <name evidence="8" type="ORF">Q4T40_19450</name>
</gene>
<proteinExistence type="predicted"/>
<feature type="transmembrane region" description="Helical" evidence="6">
    <location>
        <begin position="150"/>
        <end position="171"/>
    </location>
</feature>
<evidence type="ECO:0000313" key="8">
    <source>
        <dbReference type="EMBL" id="MDT8903412.1"/>
    </source>
</evidence>
<keyword evidence="9" id="KW-1185">Reference proteome</keyword>
<keyword evidence="2" id="KW-1003">Cell membrane</keyword>
<dbReference type="RefSeq" id="WP_413781868.1">
    <property type="nucleotide sequence ID" value="NZ_JAUOZS010000001.1"/>
</dbReference>
<evidence type="ECO:0000313" key="9">
    <source>
        <dbReference type="Proteomes" id="UP001254848"/>
    </source>
</evidence>
<feature type="domain" description="DUF2179" evidence="7">
    <location>
        <begin position="224"/>
        <end position="278"/>
    </location>
</feature>
<dbReference type="PANTHER" id="PTHR33545:SF3">
    <property type="entry name" value="UPF0750 MEMBRANE PROTEIN YQFU"/>
    <property type="match status" value="1"/>
</dbReference>
<dbReference type="Pfam" id="PF10035">
    <property type="entry name" value="DUF2179"/>
    <property type="match status" value="1"/>
</dbReference>
<sequence>MPRTKRQRTLRLVEKGVLIFVGSILTAVGLEIFLVPNQIIDGGIIGLAILLSHLTNTPLAVLIVVLNLPFLYIGYKQIGKTFAISTVFAVVSLAGWVAYFRPVPELTHDLFLAAVFGGITVGVGVGLIIRYGGSLDGTEIIAIILDKRTGFSVGEVVMFINLFILSGAGFVFSWDKAMYSLVAYFVAFKVIDITIEGLDETKGVIIVSDNPDEIAETLLARLGRGVTVLHGAGGFTGEPKKVLYSVVTRLEIAKLKSIIYEKDENAFVTVQDVHEVIGGRVKKKAIH</sequence>
<evidence type="ECO:0000259" key="7">
    <source>
        <dbReference type="Pfam" id="PF10035"/>
    </source>
</evidence>
<dbReference type="InterPro" id="IPR019264">
    <property type="entry name" value="DUF2179"/>
</dbReference>
<keyword evidence="3 6" id="KW-0812">Transmembrane</keyword>
<evidence type="ECO:0000256" key="6">
    <source>
        <dbReference type="SAM" id="Phobius"/>
    </source>
</evidence>
<feature type="transmembrane region" description="Helical" evidence="6">
    <location>
        <begin position="12"/>
        <end position="35"/>
    </location>
</feature>
<feature type="transmembrane region" description="Helical" evidence="6">
    <location>
        <begin position="47"/>
        <end position="70"/>
    </location>
</feature>
<dbReference type="InterPro" id="IPR003740">
    <property type="entry name" value="YitT"/>
</dbReference>
<dbReference type="InterPro" id="IPR051461">
    <property type="entry name" value="UPF0750_membrane"/>
</dbReference>
<feature type="transmembrane region" description="Helical" evidence="6">
    <location>
        <begin position="111"/>
        <end position="129"/>
    </location>
</feature>
<dbReference type="PIRSF" id="PIRSF006483">
    <property type="entry name" value="Membrane_protein_YitT"/>
    <property type="match status" value="1"/>
</dbReference>
<dbReference type="CDD" id="cd16380">
    <property type="entry name" value="YitT_C"/>
    <property type="match status" value="1"/>
</dbReference>
<keyword evidence="4 6" id="KW-1133">Transmembrane helix</keyword>
<keyword evidence="5 6" id="KW-0472">Membrane</keyword>
<protein>
    <submittedName>
        <fullName evidence="8">YitT family protein</fullName>
    </submittedName>
</protein>